<reference evidence="1 2" key="1">
    <citation type="submission" date="2013-11" db="EMBL/GenBank/DDBJ databases">
        <title>The Genome Sequence of Phytophthora parasitica P10297.</title>
        <authorList>
            <consortium name="The Broad Institute Genomics Platform"/>
            <person name="Russ C."/>
            <person name="Tyler B."/>
            <person name="Panabieres F."/>
            <person name="Shan W."/>
            <person name="Tripathy S."/>
            <person name="Grunwald N."/>
            <person name="Machado M."/>
            <person name="Johnson C.S."/>
            <person name="Walker B."/>
            <person name="Young S.K."/>
            <person name="Zeng Q."/>
            <person name="Gargeya S."/>
            <person name="Fitzgerald M."/>
            <person name="Haas B."/>
            <person name="Abouelleil A."/>
            <person name="Allen A.W."/>
            <person name="Alvarado L."/>
            <person name="Arachchi H.M."/>
            <person name="Berlin A.M."/>
            <person name="Chapman S.B."/>
            <person name="Gainer-Dewar J."/>
            <person name="Goldberg J."/>
            <person name="Griggs A."/>
            <person name="Gujja S."/>
            <person name="Hansen M."/>
            <person name="Howarth C."/>
            <person name="Imamovic A."/>
            <person name="Ireland A."/>
            <person name="Larimer J."/>
            <person name="McCowan C."/>
            <person name="Murphy C."/>
            <person name="Pearson M."/>
            <person name="Poon T.W."/>
            <person name="Priest M."/>
            <person name="Roberts A."/>
            <person name="Saif S."/>
            <person name="Shea T."/>
            <person name="Sisk P."/>
            <person name="Sykes S."/>
            <person name="Wortman J."/>
            <person name="Nusbaum C."/>
            <person name="Birren B."/>
        </authorList>
    </citation>
    <scope>NUCLEOTIDE SEQUENCE [LARGE SCALE GENOMIC DNA]</scope>
    <source>
        <strain evidence="1 2">P10297</strain>
    </source>
</reference>
<accession>W2XZ99</accession>
<dbReference type="AlphaFoldDB" id="W2XZ99"/>
<gene>
    <name evidence="1" type="ORF">F442_23022</name>
</gene>
<comment type="caution">
    <text evidence="1">The sequence shown here is derived from an EMBL/GenBank/DDBJ whole genome shotgun (WGS) entry which is preliminary data.</text>
</comment>
<name>W2XZ99_PHYNI</name>
<evidence type="ECO:0000313" key="1">
    <source>
        <dbReference type="EMBL" id="ETP27698.1"/>
    </source>
</evidence>
<evidence type="ECO:0000313" key="2">
    <source>
        <dbReference type="Proteomes" id="UP000018948"/>
    </source>
</evidence>
<proteinExistence type="predicted"/>
<dbReference type="Proteomes" id="UP000018948">
    <property type="component" value="Unassembled WGS sequence"/>
</dbReference>
<dbReference type="EMBL" id="ANIY01005553">
    <property type="protein sequence ID" value="ETP27698.1"/>
    <property type="molecule type" value="Genomic_DNA"/>
</dbReference>
<organism evidence="1 2">
    <name type="scientific">Phytophthora nicotianae P10297</name>
    <dbReference type="NCBI Taxonomy" id="1317064"/>
    <lineage>
        <taxon>Eukaryota</taxon>
        <taxon>Sar</taxon>
        <taxon>Stramenopiles</taxon>
        <taxon>Oomycota</taxon>
        <taxon>Peronosporomycetes</taxon>
        <taxon>Peronosporales</taxon>
        <taxon>Peronosporaceae</taxon>
        <taxon>Phytophthora</taxon>
    </lineage>
</organism>
<protein>
    <submittedName>
        <fullName evidence="1">Uncharacterized protein</fullName>
    </submittedName>
</protein>
<sequence>MRHITNEIEAHLRTPMPTVVDEPYAIKLFNIGYESDKMTKTRKETTNLHPNHENGQDAQVVVFTLLATT</sequence>